<dbReference type="Proteomes" id="UP001596410">
    <property type="component" value="Unassembled WGS sequence"/>
</dbReference>
<evidence type="ECO:0000313" key="2">
    <source>
        <dbReference type="EMBL" id="MFC7060788.1"/>
    </source>
</evidence>
<dbReference type="EMBL" id="JBHSZV010000004">
    <property type="protein sequence ID" value="MFC7060788.1"/>
    <property type="molecule type" value="Genomic_DNA"/>
</dbReference>
<reference evidence="3" key="1">
    <citation type="journal article" date="2019" name="Int. J. Syst. Evol. Microbiol.">
        <title>The Global Catalogue of Microorganisms (GCM) 10K type strain sequencing project: providing services to taxonomists for standard genome sequencing and annotation.</title>
        <authorList>
            <consortium name="The Broad Institute Genomics Platform"/>
            <consortium name="The Broad Institute Genome Sequencing Center for Infectious Disease"/>
            <person name="Wu L."/>
            <person name="Ma J."/>
        </authorList>
    </citation>
    <scope>NUCLEOTIDE SEQUENCE [LARGE SCALE GENOMIC DNA]</scope>
    <source>
        <strain evidence="3">CGMCC 4.1621</strain>
    </source>
</reference>
<protein>
    <submittedName>
        <fullName evidence="2">Uncharacterized protein</fullName>
    </submittedName>
</protein>
<accession>A0ABW2EH77</accession>
<keyword evidence="3" id="KW-1185">Reference proteome</keyword>
<keyword evidence="1" id="KW-1133">Transmembrane helix</keyword>
<name>A0ABW2EH77_9BACI</name>
<gene>
    <name evidence="2" type="ORF">ACFQIC_02735</name>
</gene>
<feature type="transmembrane region" description="Helical" evidence="1">
    <location>
        <begin position="20"/>
        <end position="44"/>
    </location>
</feature>
<proteinExistence type="predicted"/>
<sequence>MNGNLIELYLRVYESYTSFFTIVSFEALLTIFAGGAATLGGAYIGAKKAGEKSVEAVNKQIEYDNKLRKREEYEHHLKRLQILLDVTVK</sequence>
<organism evidence="2 3">
    <name type="scientific">Halobacillus seohaensis</name>
    <dbReference type="NCBI Taxonomy" id="447421"/>
    <lineage>
        <taxon>Bacteria</taxon>
        <taxon>Bacillati</taxon>
        <taxon>Bacillota</taxon>
        <taxon>Bacilli</taxon>
        <taxon>Bacillales</taxon>
        <taxon>Bacillaceae</taxon>
        <taxon>Halobacillus</taxon>
    </lineage>
</organism>
<evidence type="ECO:0000313" key="3">
    <source>
        <dbReference type="Proteomes" id="UP001596410"/>
    </source>
</evidence>
<dbReference type="RefSeq" id="WP_204707044.1">
    <property type="nucleotide sequence ID" value="NZ_JBHSZV010000004.1"/>
</dbReference>
<keyword evidence="1" id="KW-0812">Transmembrane</keyword>
<comment type="caution">
    <text evidence="2">The sequence shown here is derived from an EMBL/GenBank/DDBJ whole genome shotgun (WGS) entry which is preliminary data.</text>
</comment>
<evidence type="ECO:0000256" key="1">
    <source>
        <dbReference type="SAM" id="Phobius"/>
    </source>
</evidence>
<keyword evidence="1" id="KW-0472">Membrane</keyword>